<dbReference type="KEGG" id="fwa:DCMF_13480"/>
<name>A0A3G1KT49_FORW1</name>
<gene>
    <name evidence="1" type="ORF">DCMF_13480</name>
</gene>
<dbReference type="AlphaFoldDB" id="A0A3G1KT49"/>
<dbReference type="Proteomes" id="UP000323521">
    <property type="component" value="Chromosome"/>
</dbReference>
<protein>
    <submittedName>
        <fullName evidence="1">Uncharacterized protein</fullName>
    </submittedName>
</protein>
<dbReference type="RefSeq" id="WP_148134896.1">
    <property type="nucleotide sequence ID" value="NZ_CP017634.1"/>
</dbReference>
<dbReference type="EMBL" id="CP017634">
    <property type="protein sequence ID" value="ATW25638.1"/>
    <property type="molecule type" value="Genomic_DNA"/>
</dbReference>
<evidence type="ECO:0000313" key="2">
    <source>
        <dbReference type="Proteomes" id="UP000323521"/>
    </source>
</evidence>
<accession>A0A3G1KT49</accession>
<reference evidence="1 2" key="1">
    <citation type="submission" date="2016-10" db="EMBL/GenBank/DDBJ databases">
        <title>Complete Genome Sequence of Peptococcaceae strain DCMF.</title>
        <authorList>
            <person name="Edwards R.J."/>
            <person name="Holland S.I."/>
            <person name="Deshpande N.P."/>
            <person name="Wong Y.K."/>
            <person name="Ertan H."/>
            <person name="Manefield M."/>
            <person name="Russell T.L."/>
            <person name="Lee M.J."/>
        </authorList>
    </citation>
    <scope>NUCLEOTIDE SEQUENCE [LARGE SCALE GENOMIC DNA]</scope>
    <source>
        <strain evidence="1 2">DCMF</strain>
    </source>
</reference>
<keyword evidence="2" id="KW-1185">Reference proteome</keyword>
<evidence type="ECO:0000313" key="1">
    <source>
        <dbReference type="EMBL" id="ATW25638.1"/>
    </source>
</evidence>
<organism evidence="1 2">
    <name type="scientific">Formimonas warabiya</name>
    <dbReference type="NCBI Taxonomy" id="1761012"/>
    <lineage>
        <taxon>Bacteria</taxon>
        <taxon>Bacillati</taxon>
        <taxon>Bacillota</taxon>
        <taxon>Clostridia</taxon>
        <taxon>Eubacteriales</taxon>
        <taxon>Peptococcaceae</taxon>
        <taxon>Candidatus Formimonas</taxon>
    </lineage>
</organism>
<proteinExistence type="predicted"/>
<sequence>MFSNEYFSKGEHRQIKSKMSRYSDMLKDIVKDSLGVGFSRTISKGNNYDRITIHIDEKLYLKEEIINFINMVMAENECEYKIFTNYGVVIIKDERTLWGLINTNTSYLKQRIQENQVKVFKLNEDITDLLIMTLHGY</sequence>